<feature type="transmembrane region" description="Helical" evidence="6">
    <location>
        <begin position="384"/>
        <end position="410"/>
    </location>
</feature>
<evidence type="ECO:0008006" key="9">
    <source>
        <dbReference type="Google" id="ProtNLM"/>
    </source>
</evidence>
<evidence type="ECO:0000256" key="6">
    <source>
        <dbReference type="SAM" id="Phobius"/>
    </source>
</evidence>
<evidence type="ECO:0000256" key="1">
    <source>
        <dbReference type="ARBA" id="ARBA00004141"/>
    </source>
</evidence>
<evidence type="ECO:0000313" key="8">
    <source>
        <dbReference type="Proteomes" id="UP000035947"/>
    </source>
</evidence>
<keyword evidence="8" id="KW-1185">Reference proteome</keyword>
<name>A0ABR5GVQ4_9HYPH</name>
<dbReference type="InterPro" id="IPR023214">
    <property type="entry name" value="HAD_sf"/>
</dbReference>
<dbReference type="InterPro" id="IPR039653">
    <property type="entry name" value="Prenyltransferase"/>
</dbReference>
<dbReference type="InterPro" id="IPR044878">
    <property type="entry name" value="UbiA_sf"/>
</dbReference>
<dbReference type="InterPro" id="IPR000537">
    <property type="entry name" value="UbiA_prenyltransferase"/>
</dbReference>
<feature type="transmembrane region" description="Helical" evidence="6">
    <location>
        <begin position="425"/>
        <end position="442"/>
    </location>
</feature>
<feature type="transmembrane region" description="Helical" evidence="6">
    <location>
        <begin position="346"/>
        <end position="363"/>
    </location>
</feature>
<proteinExistence type="predicted"/>
<evidence type="ECO:0000313" key="7">
    <source>
        <dbReference type="EMBL" id="KMO13859.1"/>
    </source>
</evidence>
<dbReference type="InterPro" id="IPR036412">
    <property type="entry name" value="HAD-like_sf"/>
</dbReference>
<evidence type="ECO:0000256" key="4">
    <source>
        <dbReference type="ARBA" id="ARBA00022989"/>
    </source>
</evidence>
<dbReference type="Proteomes" id="UP000035947">
    <property type="component" value="Unassembled WGS sequence"/>
</dbReference>
<comment type="caution">
    <text evidence="7">The sequence shown here is derived from an EMBL/GenBank/DDBJ whole genome shotgun (WGS) entry which is preliminary data.</text>
</comment>
<dbReference type="PANTHER" id="PTHR11048:SF5">
    <property type="entry name" value="DECAPRENYL-PHOSPHATE PHOSPHORIBOSYLTRANSFERASE"/>
    <property type="match status" value="1"/>
</dbReference>
<organism evidence="7 8">
    <name type="scientific">Methylobacterium platani JCM 14648</name>
    <dbReference type="NCBI Taxonomy" id="1295136"/>
    <lineage>
        <taxon>Bacteria</taxon>
        <taxon>Pseudomonadati</taxon>
        <taxon>Pseudomonadota</taxon>
        <taxon>Alphaproteobacteria</taxon>
        <taxon>Hyphomicrobiales</taxon>
        <taxon>Methylobacteriaceae</taxon>
        <taxon>Methylobacterium</taxon>
    </lineage>
</organism>
<reference evidence="7 8" key="1">
    <citation type="submission" date="2015-01" db="EMBL/GenBank/DDBJ databases">
        <title>Genome sequencing of Methylobacterium platani JCM14648 type strain.</title>
        <authorList>
            <person name="Chaudhry V."/>
            <person name="Patil P.B."/>
        </authorList>
    </citation>
    <scope>NUCLEOTIDE SEQUENCE [LARGE SCALE GENOMIC DNA]</scope>
    <source>
        <strain evidence="7 8">JCM 14648</strain>
    </source>
</reference>
<keyword evidence="3 6" id="KW-0812">Transmembrane</keyword>
<dbReference type="Pfam" id="PF01040">
    <property type="entry name" value="UbiA"/>
    <property type="match status" value="1"/>
</dbReference>
<feature type="transmembrane region" description="Helical" evidence="6">
    <location>
        <begin position="319"/>
        <end position="340"/>
    </location>
</feature>
<dbReference type="NCBIfam" id="NF006088">
    <property type="entry name" value="PRK08238.1"/>
    <property type="match status" value="1"/>
</dbReference>
<feature type="transmembrane region" description="Helical" evidence="6">
    <location>
        <begin position="295"/>
        <end position="314"/>
    </location>
</feature>
<accession>A0ABR5GVQ4</accession>
<dbReference type="PANTHER" id="PTHR11048">
    <property type="entry name" value="PRENYLTRANSFERASES"/>
    <property type="match status" value="1"/>
</dbReference>
<comment type="subcellular location">
    <subcellularLocation>
        <location evidence="1">Membrane</location>
        <topology evidence="1">Multi-pass membrane protein</topology>
    </subcellularLocation>
</comment>
<dbReference type="EMBL" id="JXOD01000197">
    <property type="protein sequence ID" value="KMO13859.1"/>
    <property type="molecule type" value="Genomic_DNA"/>
</dbReference>
<dbReference type="Pfam" id="PF12710">
    <property type="entry name" value="HAD"/>
    <property type="match status" value="1"/>
</dbReference>
<gene>
    <name evidence="7" type="ORF">SQ03_20950</name>
</gene>
<dbReference type="CDD" id="cd13963">
    <property type="entry name" value="PT_UbiA_2"/>
    <property type="match status" value="1"/>
</dbReference>
<feature type="transmembrane region" description="Helical" evidence="6">
    <location>
        <begin position="266"/>
        <end position="289"/>
    </location>
</feature>
<keyword evidence="2" id="KW-1003">Cell membrane</keyword>
<evidence type="ECO:0000256" key="5">
    <source>
        <dbReference type="ARBA" id="ARBA00023136"/>
    </source>
</evidence>
<keyword evidence="4 6" id="KW-1133">Transmembrane helix</keyword>
<feature type="transmembrane region" description="Helical" evidence="6">
    <location>
        <begin position="463"/>
        <end position="481"/>
    </location>
</feature>
<evidence type="ECO:0000256" key="3">
    <source>
        <dbReference type="ARBA" id="ARBA00022692"/>
    </source>
</evidence>
<sequence length="483" mass="53776">MAEDLPLCADVPLCVDLDGTLVRTDMLYETVLLLARRSPTSLFQLPLWLAKGKAEFKRRVAERVELDASSLPYRPDVIALVEEARGEGRQVVLATAASATVARNIADHLDLFDDVISSTDDVNLSGHHKADALLERYGEGGFDYIGNHWEDLPVMRHARRAWLVSDNGHLRRAAARSHAGPTWIEAEGGGLRSWIRALRAHQWVKNILIFVPLLAAQEVGNLSLVTMAVLAFIAYSLLASAVYLVNDMLDLTVDRRHRSKRNRPFAAGKLPISHGIMAVPVLVMLSWGIAAFLPVQFMIVLGVYTVVTTLYSFWLKQQVVVDVMLLAGLYTLRILAGAAATQIEPSFWLLAFSMFLFLSLAVLKRYSELRVTVTEGKELSGRGYLRADLPVLLTLGGGSGLISVMILAFYTQSEIVPEHYPARQWLWLVPPLMLYWVVRIWMKVNRGEMHDDPVLFAVKDWQSLVVFGCMGVMFGLAAMGLKP</sequence>
<evidence type="ECO:0000256" key="2">
    <source>
        <dbReference type="ARBA" id="ARBA00022475"/>
    </source>
</evidence>
<keyword evidence="5 6" id="KW-0472">Membrane</keyword>
<dbReference type="Gene3D" id="3.40.50.1000">
    <property type="entry name" value="HAD superfamily/HAD-like"/>
    <property type="match status" value="1"/>
</dbReference>
<protein>
    <recommendedName>
        <fullName evidence="9">Integral membrane protein</fullName>
    </recommendedName>
</protein>
<dbReference type="SUPFAM" id="SSF56784">
    <property type="entry name" value="HAD-like"/>
    <property type="match status" value="1"/>
</dbReference>
<dbReference type="Gene3D" id="1.10.357.140">
    <property type="entry name" value="UbiA prenyltransferase"/>
    <property type="match status" value="1"/>
</dbReference>
<feature type="transmembrane region" description="Helical" evidence="6">
    <location>
        <begin position="222"/>
        <end position="245"/>
    </location>
</feature>